<comment type="caution">
    <text evidence="27">The sequence shown here is derived from an EMBL/GenBank/DDBJ whole genome shotgun (WGS) entry which is preliminary data.</text>
</comment>
<keyword evidence="8" id="KW-0121">Carboxypeptidase</keyword>
<keyword evidence="11 23" id="KW-0808">Transferase</keyword>
<dbReference type="InterPro" id="IPR001460">
    <property type="entry name" value="PCN-bd_Tpept"/>
</dbReference>
<evidence type="ECO:0000256" key="6">
    <source>
        <dbReference type="ARBA" id="ARBA00018637"/>
    </source>
</evidence>
<protein>
    <recommendedName>
        <fullName evidence="6 22">Penicillin-binding protein 1B</fullName>
        <shortName evidence="23">PBP-1b</shortName>
        <shortName evidence="23">PBP1b</shortName>
    </recommendedName>
    <alternativeName>
        <fullName evidence="19 23">Murein polymerase</fullName>
    </alternativeName>
</protein>
<dbReference type="InterPro" id="IPR011813">
    <property type="entry name" value="PBP_1b"/>
</dbReference>
<evidence type="ECO:0000256" key="14">
    <source>
        <dbReference type="ARBA" id="ARBA00022984"/>
    </source>
</evidence>
<evidence type="ECO:0000256" key="9">
    <source>
        <dbReference type="ARBA" id="ARBA00022670"/>
    </source>
</evidence>
<comment type="catalytic activity">
    <reaction evidence="21">
        <text>[GlcNAc-(1-&gt;4)-Mur2Ac(oyl-L-Ala-gamma-D-Glu-L-Lys-D-Ala-D-Ala)](n)-di-trans,octa-cis-undecaprenyl diphosphate + beta-D-GlcNAc-(1-&gt;4)-Mur2Ac(oyl-L-Ala-gamma-D-Glu-L-Lys-D-Ala-D-Ala)-di-trans,octa-cis-undecaprenyl diphosphate = [GlcNAc-(1-&gt;4)-Mur2Ac(oyl-L-Ala-gamma-D-Glu-L-Lys-D-Ala-D-Ala)](n+1)-di-trans,octa-cis-undecaprenyl diphosphate + di-trans,octa-cis-undecaprenyl diphosphate + H(+)</text>
        <dbReference type="Rhea" id="RHEA:23708"/>
        <dbReference type="Rhea" id="RHEA-COMP:9602"/>
        <dbReference type="Rhea" id="RHEA-COMP:9603"/>
        <dbReference type="ChEBI" id="CHEBI:15378"/>
        <dbReference type="ChEBI" id="CHEBI:58405"/>
        <dbReference type="ChEBI" id="CHEBI:60033"/>
        <dbReference type="ChEBI" id="CHEBI:78435"/>
        <dbReference type="EC" id="2.4.99.28"/>
    </reaction>
</comment>
<evidence type="ECO:0000256" key="5">
    <source>
        <dbReference type="ARBA" id="ARBA00007739"/>
    </source>
</evidence>
<comment type="similarity">
    <text evidence="5 23">In the N-terminal section; belongs to the glycosyltransferase 51 family.</text>
</comment>
<feature type="domain" description="Penicillin-binding protein transpeptidase" evidence="24">
    <location>
        <begin position="428"/>
        <end position="668"/>
    </location>
</feature>
<evidence type="ECO:0000313" key="28">
    <source>
        <dbReference type="Proteomes" id="UP001259982"/>
    </source>
</evidence>
<feature type="domain" description="Bifunctional transglycosylase second" evidence="26">
    <location>
        <begin position="64"/>
        <end position="148"/>
    </location>
</feature>
<comment type="pathway">
    <text evidence="3 23">Cell wall biogenesis; peptidoglycan biosynthesis.</text>
</comment>
<dbReference type="Proteomes" id="UP001259982">
    <property type="component" value="Unassembled WGS sequence"/>
</dbReference>
<keyword evidence="16" id="KW-0046">Antibiotic resistance</keyword>
<keyword evidence="18 23" id="KW-0961">Cell wall biogenesis/degradation</keyword>
<evidence type="ECO:0000259" key="25">
    <source>
        <dbReference type="Pfam" id="PF00912"/>
    </source>
</evidence>
<evidence type="ECO:0000256" key="17">
    <source>
        <dbReference type="ARBA" id="ARBA00023268"/>
    </source>
</evidence>
<evidence type="ECO:0000256" key="7">
    <source>
        <dbReference type="ARBA" id="ARBA00022475"/>
    </source>
</evidence>
<evidence type="ECO:0000256" key="16">
    <source>
        <dbReference type="ARBA" id="ARBA00023251"/>
    </source>
</evidence>
<evidence type="ECO:0000256" key="11">
    <source>
        <dbReference type="ARBA" id="ARBA00022679"/>
    </source>
</evidence>
<name>A0ABU3B3D9_9GAMM</name>
<evidence type="ECO:0000256" key="15">
    <source>
        <dbReference type="ARBA" id="ARBA00023136"/>
    </source>
</evidence>
<dbReference type="PIRSF" id="PIRSF002799">
    <property type="entry name" value="PBP_1b"/>
    <property type="match status" value="1"/>
</dbReference>
<dbReference type="InterPro" id="IPR023346">
    <property type="entry name" value="Lysozyme-like_dom_sf"/>
</dbReference>
<dbReference type="InterPro" id="IPR050396">
    <property type="entry name" value="Glycosyltr_51/Transpeptidase"/>
</dbReference>
<dbReference type="Pfam" id="PF14814">
    <property type="entry name" value="UB2H"/>
    <property type="match status" value="1"/>
</dbReference>
<dbReference type="RefSeq" id="WP_311656519.1">
    <property type="nucleotide sequence ID" value="NZ_JAVRHY010000001.1"/>
</dbReference>
<comment type="function">
    <text evidence="1 23">Cell wall formation. Synthesis of cross-linked peptidoglycan from the lipid intermediates. The enzyme has a penicillin-insensitive transglycosylase N-terminal domain (formation of linear glycan strands) and a penicillin-sensitive transpeptidase C-terminal domain (cross-linking of the peptide subunits).</text>
</comment>
<keyword evidence="9" id="KW-0645">Protease</keyword>
<dbReference type="PANTHER" id="PTHR32282">
    <property type="entry name" value="BINDING PROTEIN TRANSPEPTIDASE, PUTATIVE-RELATED"/>
    <property type="match status" value="1"/>
</dbReference>
<evidence type="ECO:0000256" key="21">
    <source>
        <dbReference type="ARBA" id="ARBA00049902"/>
    </source>
</evidence>
<dbReference type="Pfam" id="PF00905">
    <property type="entry name" value="Transpeptidase"/>
    <property type="match status" value="1"/>
</dbReference>
<dbReference type="InterPro" id="IPR012338">
    <property type="entry name" value="Beta-lactam/transpept-like"/>
</dbReference>
<dbReference type="InterPro" id="IPR036950">
    <property type="entry name" value="PBP_transglycosylase"/>
</dbReference>
<keyword evidence="10 23" id="KW-0328">Glycosyltransferase</keyword>
<evidence type="ECO:0000256" key="2">
    <source>
        <dbReference type="ARBA" id="ARBA00004236"/>
    </source>
</evidence>
<evidence type="ECO:0000259" key="24">
    <source>
        <dbReference type="Pfam" id="PF00905"/>
    </source>
</evidence>
<comment type="similarity">
    <text evidence="4 23">In the C-terminal section; belongs to the transpeptidase family.</text>
</comment>
<evidence type="ECO:0000256" key="22">
    <source>
        <dbReference type="NCBIfam" id="TIGR02071"/>
    </source>
</evidence>
<proteinExistence type="inferred from homology"/>
<dbReference type="InterPro" id="IPR028166">
    <property type="entry name" value="UB2H"/>
</dbReference>
<comment type="catalytic activity">
    <reaction evidence="20">
        <text>Preferential cleavage: (Ac)2-L-Lys-D-Ala-|-D-Ala. Also transpeptidation of peptidyl-alanyl moieties that are N-acyl substituents of D-alanine.</text>
        <dbReference type="EC" id="3.4.16.4"/>
    </reaction>
</comment>
<evidence type="ECO:0000256" key="12">
    <source>
        <dbReference type="ARBA" id="ARBA00022801"/>
    </source>
</evidence>
<keyword evidence="15" id="KW-0472">Membrane</keyword>
<evidence type="ECO:0000256" key="19">
    <source>
        <dbReference type="ARBA" id="ARBA00032454"/>
    </source>
</evidence>
<keyword evidence="28" id="KW-1185">Reference proteome</keyword>
<keyword evidence="12" id="KW-0378">Hydrolase</keyword>
<accession>A0ABU3B3D9</accession>
<keyword evidence="17" id="KW-0511">Multifunctional enzyme</keyword>
<evidence type="ECO:0000259" key="26">
    <source>
        <dbReference type="Pfam" id="PF14814"/>
    </source>
</evidence>
<dbReference type="Gene3D" id="3.40.710.10">
    <property type="entry name" value="DD-peptidase/beta-lactamase superfamily"/>
    <property type="match status" value="1"/>
</dbReference>
<evidence type="ECO:0000256" key="18">
    <source>
        <dbReference type="ARBA" id="ARBA00023316"/>
    </source>
</evidence>
<keyword evidence="13 23" id="KW-0133">Cell shape</keyword>
<evidence type="ECO:0000313" key="27">
    <source>
        <dbReference type="EMBL" id="MDT0616977.1"/>
    </source>
</evidence>
<keyword evidence="7" id="KW-1003">Cell membrane</keyword>
<evidence type="ECO:0000256" key="4">
    <source>
        <dbReference type="ARBA" id="ARBA00007090"/>
    </source>
</evidence>
<organism evidence="27 28">
    <name type="scientific">Spectribacter acetivorans</name>
    <dbReference type="NCBI Taxonomy" id="3075603"/>
    <lineage>
        <taxon>Bacteria</taxon>
        <taxon>Pseudomonadati</taxon>
        <taxon>Pseudomonadota</taxon>
        <taxon>Gammaproteobacteria</taxon>
        <taxon>Salinisphaerales</taxon>
        <taxon>Salinisphaeraceae</taxon>
        <taxon>Spectribacter</taxon>
    </lineage>
</organism>
<evidence type="ECO:0000256" key="8">
    <source>
        <dbReference type="ARBA" id="ARBA00022645"/>
    </source>
</evidence>
<sequence length="781" mass="85597">MARSRRKSPARGRRRWLIPVAVLLCAVMAVAALYTVYLDVQVRGRFEGARWTLPAKVYADPVELYIGQEATPASVVSDLARQGYRRDQDIDAAGTFRAGGSSVDLHTRAFDFWDGHQPDRRLRLAFRGGRIQSLTALDDGDDPALMRLDPMLIGSIYPSGKGEDRILVKLGEVPPMLPAGLIMVEDRNFMDHFGVSPKAILRAAVANLRAGGVVQGGSTITQQLVKNFYLTNQQTLVRKAKEAMMAILLDAHYDKEAILEAYLNEVYLGQEGGRAIHGFGLASYFYFAKPVEELQAHEIALLVAMVKGPSYYDPRRHPDRAESRRNLVLDIFEESGFLDSEAAVAARGRPLGVTDAGSRGTSQYPAFIDLVRRQLKGQYKDEDLTEEGLRIFTTLDPDVQTAAHEQVANGLEALERSQGVDGGELQAAAVVTSVEGGRILALVGGRQARGAGFNRALDAQRPIGSLAKPAVYLTALDQPRQYHLLTPLDDRPLRVELANGDVWEPANYDNQSHGAAVPLYEALTKSYNVATARLAVDLGLPSVVETLKALGYPGDPIPVPALALGAVEMSPLEVAQIYNTLAAGGYYTPLLAIRAVTTRQGEPLNRYPLQLRRAFDEQSVYLLNWILQRVPREGTARSAYLTLPDRLQVAGKTGTTNELRDSWFAGYGGDRVGVVWVGRDDNQPTRFSGATGALQLWSRMMRDIEPTSFQPARPEGIQTLPVRLSAPDDRRPVGRDCDQAVQVPFMAGFVPEGLAPCDAPAAPDAEPADDRDSNWFLDLFR</sequence>
<dbReference type="Pfam" id="PF00912">
    <property type="entry name" value="Transgly"/>
    <property type="match status" value="1"/>
</dbReference>
<evidence type="ECO:0000256" key="20">
    <source>
        <dbReference type="ARBA" id="ARBA00034000"/>
    </source>
</evidence>
<reference evidence="27 28" key="1">
    <citation type="submission" date="2023-09" db="EMBL/GenBank/DDBJ databases">
        <authorList>
            <person name="Rey-Velasco X."/>
        </authorList>
    </citation>
    <scope>NUCLEOTIDE SEQUENCE [LARGE SCALE GENOMIC DNA]</scope>
    <source>
        <strain evidence="27 28">P385</strain>
    </source>
</reference>
<dbReference type="SUPFAM" id="SSF53955">
    <property type="entry name" value="Lysozyme-like"/>
    <property type="match status" value="1"/>
</dbReference>
<evidence type="ECO:0000256" key="23">
    <source>
        <dbReference type="PIRNR" id="PIRNR002799"/>
    </source>
</evidence>
<dbReference type="EMBL" id="JAVRHY010000001">
    <property type="protein sequence ID" value="MDT0616977.1"/>
    <property type="molecule type" value="Genomic_DNA"/>
</dbReference>
<dbReference type="NCBIfam" id="TIGR02071">
    <property type="entry name" value="PBP_1b"/>
    <property type="match status" value="1"/>
</dbReference>
<evidence type="ECO:0000256" key="13">
    <source>
        <dbReference type="ARBA" id="ARBA00022960"/>
    </source>
</evidence>
<dbReference type="SUPFAM" id="SSF56601">
    <property type="entry name" value="beta-lactamase/transpeptidase-like"/>
    <property type="match status" value="1"/>
</dbReference>
<gene>
    <name evidence="27" type="primary">mrcB</name>
    <name evidence="27" type="ORF">RM531_00675</name>
</gene>
<feature type="domain" description="Glycosyl transferase family 51" evidence="25">
    <location>
        <begin position="161"/>
        <end position="330"/>
    </location>
</feature>
<dbReference type="Gene3D" id="3.30.2060.10">
    <property type="entry name" value="Penicillin-binding protein 1b domain"/>
    <property type="match status" value="1"/>
</dbReference>
<evidence type="ECO:0000256" key="3">
    <source>
        <dbReference type="ARBA" id="ARBA00004752"/>
    </source>
</evidence>
<comment type="subcellular location">
    <subcellularLocation>
        <location evidence="2">Cell membrane</location>
    </subcellularLocation>
</comment>
<evidence type="ECO:0000256" key="10">
    <source>
        <dbReference type="ARBA" id="ARBA00022676"/>
    </source>
</evidence>
<dbReference type="InterPro" id="IPR001264">
    <property type="entry name" value="Glyco_trans_51"/>
</dbReference>
<dbReference type="PANTHER" id="PTHR32282:SF11">
    <property type="entry name" value="PENICILLIN-BINDING PROTEIN 1B"/>
    <property type="match status" value="1"/>
</dbReference>
<keyword evidence="14 23" id="KW-0573">Peptidoglycan synthesis</keyword>
<dbReference type="Gene3D" id="1.10.3810.10">
    <property type="entry name" value="Biosynthetic peptidoglycan transglycosylase-like"/>
    <property type="match status" value="1"/>
</dbReference>
<evidence type="ECO:0000256" key="1">
    <source>
        <dbReference type="ARBA" id="ARBA00002624"/>
    </source>
</evidence>